<proteinExistence type="predicted"/>
<evidence type="ECO:0000313" key="1">
    <source>
        <dbReference type="EMBL" id="OOK74171.1"/>
    </source>
</evidence>
<reference evidence="1 2" key="1">
    <citation type="submission" date="2017-02" db="EMBL/GenBank/DDBJ databases">
        <title>Complete genome sequences of Mycobacterium kansasii strains isolated from rhesus macaques.</title>
        <authorList>
            <person name="Panda A."/>
            <person name="Nagaraj S."/>
            <person name="Zhao X."/>
            <person name="Tettelin H."/>
            <person name="Detolla L.J."/>
        </authorList>
    </citation>
    <scope>NUCLEOTIDE SEQUENCE [LARGE SCALE GENOMIC DNA]</scope>
    <source>
        <strain evidence="1 2">11-3813</strain>
    </source>
</reference>
<gene>
    <name evidence="1" type="ORF">BZL30_4470</name>
</gene>
<accession>A0A1V3X6V3</accession>
<comment type="caution">
    <text evidence="1">The sequence shown here is derived from an EMBL/GenBank/DDBJ whole genome shotgun (WGS) entry which is preliminary data.</text>
</comment>
<name>A0A1V3X6V3_MYCKA</name>
<dbReference type="Proteomes" id="UP000189229">
    <property type="component" value="Unassembled WGS sequence"/>
</dbReference>
<dbReference type="AlphaFoldDB" id="A0A1V3X6V3"/>
<evidence type="ECO:0000313" key="2">
    <source>
        <dbReference type="Proteomes" id="UP000189229"/>
    </source>
</evidence>
<protein>
    <submittedName>
        <fullName evidence="1">Putative transposase</fullName>
    </submittedName>
</protein>
<dbReference type="EMBL" id="MVBM01000004">
    <property type="protein sequence ID" value="OOK74171.1"/>
    <property type="molecule type" value="Genomic_DNA"/>
</dbReference>
<organism evidence="1 2">
    <name type="scientific">Mycobacterium kansasii</name>
    <dbReference type="NCBI Taxonomy" id="1768"/>
    <lineage>
        <taxon>Bacteria</taxon>
        <taxon>Bacillati</taxon>
        <taxon>Actinomycetota</taxon>
        <taxon>Actinomycetes</taxon>
        <taxon>Mycobacteriales</taxon>
        <taxon>Mycobacteriaceae</taxon>
        <taxon>Mycobacterium</taxon>
    </lineage>
</organism>
<sequence length="72" mass="8058">MGPRLYDELEELGFGLSYQSLTRNIRRRGLRPACQACRTATERPNAVTPHARATKPNGTGWNCQIHLHRGVG</sequence>